<name>A0ABU1MMM9_9SPHN</name>
<dbReference type="PANTHER" id="PTHR33375">
    <property type="entry name" value="CHROMOSOME-PARTITIONING PROTEIN PARB-RELATED"/>
    <property type="match status" value="1"/>
</dbReference>
<dbReference type="Pfam" id="PF02195">
    <property type="entry name" value="ParB_N"/>
    <property type="match status" value="1"/>
</dbReference>
<reference evidence="4 5" key="1">
    <citation type="submission" date="2023-07" db="EMBL/GenBank/DDBJ databases">
        <title>Sorghum-associated microbial communities from plants grown in Nebraska, USA.</title>
        <authorList>
            <person name="Schachtman D."/>
        </authorList>
    </citation>
    <scope>NUCLEOTIDE SEQUENCE [LARGE SCALE GENOMIC DNA]</scope>
    <source>
        <strain evidence="4 5">DS1027</strain>
    </source>
</reference>
<sequence>MQTTAVPHAKLRLSQANVRTIARDAGLEALAASIAEHGLLQPLVVTPAKGRKALYDVHAGGRRWRAIGLLIERGLWPSDRLVDVCLLTIGEASPREISLAENILREAMAPADEARAYRDVMGEGANAAAVARRFGVTVRHVEGRLRLADLAPPIFAALAEGTITLDIAMAYGATADHARQLAVWQRLADTWQGDNPQAIRRALATDVLASDHPVALFLGEAEYEACGGRVERDLFSEAGRGSWLDVDLAYDLALRKLTHEADVAALGSRLAWVRPCLATYLSHRETAGLEIYWPDHADPTPEALARISVIDARMQELADCLDACPDGSEGALYEQEYDSLVAERERLQRSAPIIPDSDRPHVGTFLLLDSAGRPQLLDMYYRTPAEDPAGLDDDSDGSSAMAVEESAGAAAGGTSPIASGYSRALEEQLAKDRRDVLAFRLAGEPDLALDLAMFVLACCVAKPGHLAATGCTIRLCDAGDPKGLGKLPPSHAAQALASHAAGLPRSWSESEDAFQSFQAFRALDWAERLSWLALAVGCGLTASLASGAHERPFHTQLGAMIGIAVADVWRPTAEGFFDRLRKAQILDVLREIDPELPARHSASNKAELAGFAARLCAGETIVEAEVRQRALAWVPSVLAFAAAPCAPSDGAPLEQDGEAPAQAA</sequence>
<evidence type="ECO:0000313" key="4">
    <source>
        <dbReference type="EMBL" id="MDR6511586.1"/>
    </source>
</evidence>
<gene>
    <name evidence="4" type="ORF">J2792_002458</name>
</gene>
<comment type="caution">
    <text evidence="4">The sequence shown here is derived from an EMBL/GenBank/DDBJ whole genome shotgun (WGS) entry which is preliminary data.</text>
</comment>
<dbReference type="Gene3D" id="3.90.1530.30">
    <property type="match status" value="1"/>
</dbReference>
<protein>
    <submittedName>
        <fullName evidence="4">ParB family chromosome partitioning protein</fullName>
    </submittedName>
</protein>
<feature type="domain" description="ParB-like N-terminal" evidence="3">
    <location>
        <begin position="4"/>
        <end position="103"/>
    </location>
</feature>
<proteinExistence type="inferred from homology"/>
<dbReference type="InterPro" id="IPR003115">
    <property type="entry name" value="ParB_N"/>
</dbReference>
<accession>A0ABU1MMM9</accession>
<keyword evidence="5" id="KW-1185">Reference proteome</keyword>
<dbReference type="SUPFAM" id="SSF109709">
    <property type="entry name" value="KorB DNA-binding domain-like"/>
    <property type="match status" value="1"/>
</dbReference>
<dbReference type="InterPro" id="IPR050336">
    <property type="entry name" value="Chromosome_partition/occlusion"/>
</dbReference>
<evidence type="ECO:0000256" key="1">
    <source>
        <dbReference type="ARBA" id="ARBA00006295"/>
    </source>
</evidence>
<dbReference type="Pfam" id="PF17762">
    <property type="entry name" value="HTH_ParB"/>
    <property type="match status" value="1"/>
</dbReference>
<evidence type="ECO:0000259" key="3">
    <source>
        <dbReference type="SMART" id="SM00470"/>
    </source>
</evidence>
<evidence type="ECO:0000313" key="5">
    <source>
        <dbReference type="Proteomes" id="UP001184150"/>
    </source>
</evidence>
<dbReference type="PANTHER" id="PTHR33375:SF7">
    <property type="entry name" value="CHROMOSOME 2-PARTITIONING PROTEIN PARB-RELATED"/>
    <property type="match status" value="1"/>
</dbReference>
<dbReference type="SMART" id="SM00470">
    <property type="entry name" value="ParB"/>
    <property type="match status" value="1"/>
</dbReference>
<dbReference type="RefSeq" id="WP_169049991.1">
    <property type="nucleotide sequence ID" value="NZ_JAVDRD010000005.1"/>
</dbReference>
<organism evidence="4 5">
    <name type="scientific">Novosphingobium capsulatum</name>
    <dbReference type="NCBI Taxonomy" id="13688"/>
    <lineage>
        <taxon>Bacteria</taxon>
        <taxon>Pseudomonadati</taxon>
        <taxon>Pseudomonadota</taxon>
        <taxon>Alphaproteobacteria</taxon>
        <taxon>Sphingomonadales</taxon>
        <taxon>Sphingomonadaceae</taxon>
        <taxon>Novosphingobium</taxon>
    </lineage>
</organism>
<evidence type="ECO:0000256" key="2">
    <source>
        <dbReference type="SAM" id="MobiDB-lite"/>
    </source>
</evidence>
<dbReference type="NCBIfam" id="TIGR00180">
    <property type="entry name" value="parB_part"/>
    <property type="match status" value="1"/>
</dbReference>
<feature type="compositionally biased region" description="Low complexity" evidence="2">
    <location>
        <begin position="397"/>
        <end position="414"/>
    </location>
</feature>
<dbReference type="InterPro" id="IPR036086">
    <property type="entry name" value="ParB/Sulfiredoxin_sf"/>
</dbReference>
<dbReference type="Gene3D" id="1.10.10.2830">
    <property type="match status" value="1"/>
</dbReference>
<dbReference type="InterPro" id="IPR041468">
    <property type="entry name" value="HTH_ParB/Spo0J"/>
</dbReference>
<dbReference type="CDD" id="cd16406">
    <property type="entry name" value="ParB_N_like"/>
    <property type="match status" value="1"/>
</dbReference>
<comment type="similarity">
    <text evidence="1">Belongs to the ParB family.</text>
</comment>
<dbReference type="SUPFAM" id="SSF110849">
    <property type="entry name" value="ParB/Sulfiredoxin"/>
    <property type="match status" value="1"/>
</dbReference>
<dbReference type="Proteomes" id="UP001184150">
    <property type="component" value="Unassembled WGS sequence"/>
</dbReference>
<dbReference type="InterPro" id="IPR004437">
    <property type="entry name" value="ParB/RepB/Spo0J"/>
</dbReference>
<dbReference type="EMBL" id="JAVDRD010000005">
    <property type="protein sequence ID" value="MDR6511586.1"/>
    <property type="molecule type" value="Genomic_DNA"/>
</dbReference>
<feature type="region of interest" description="Disordered" evidence="2">
    <location>
        <begin position="384"/>
        <end position="414"/>
    </location>
</feature>